<dbReference type="EMBL" id="BKAG01000022">
    <property type="protein sequence ID" value="GEP43894.1"/>
    <property type="molecule type" value="Genomic_DNA"/>
</dbReference>
<gene>
    <name evidence="1" type="ORF">BGE01nite_31850</name>
</gene>
<protein>
    <recommendedName>
        <fullName evidence="3">Antibiotic biosynthesis monooxygenase</fullName>
    </recommendedName>
</protein>
<accession>A0A512MAY7</accession>
<evidence type="ECO:0000313" key="2">
    <source>
        <dbReference type="Proteomes" id="UP000321577"/>
    </source>
</evidence>
<proteinExistence type="predicted"/>
<dbReference type="RefSeq" id="WP_146851453.1">
    <property type="nucleotide sequence ID" value="NZ_BKAG01000022.1"/>
</dbReference>
<evidence type="ECO:0008006" key="3">
    <source>
        <dbReference type="Google" id="ProtNLM"/>
    </source>
</evidence>
<dbReference type="InterPro" id="IPR011008">
    <property type="entry name" value="Dimeric_a/b-barrel"/>
</dbReference>
<dbReference type="SUPFAM" id="SSF54909">
    <property type="entry name" value="Dimeric alpha+beta barrel"/>
    <property type="match status" value="1"/>
</dbReference>
<name>A0A512MAY7_9BACT</name>
<dbReference type="AlphaFoldDB" id="A0A512MAY7"/>
<dbReference type="Proteomes" id="UP000321577">
    <property type="component" value="Unassembled WGS sequence"/>
</dbReference>
<organism evidence="1 2">
    <name type="scientific">Brevifollis gellanilyticus</name>
    <dbReference type="NCBI Taxonomy" id="748831"/>
    <lineage>
        <taxon>Bacteria</taxon>
        <taxon>Pseudomonadati</taxon>
        <taxon>Verrucomicrobiota</taxon>
        <taxon>Verrucomicrobiia</taxon>
        <taxon>Verrucomicrobiales</taxon>
        <taxon>Verrucomicrobiaceae</taxon>
    </lineage>
</organism>
<dbReference type="OrthoDB" id="9804891at2"/>
<comment type="caution">
    <text evidence="1">The sequence shown here is derived from an EMBL/GenBank/DDBJ whole genome shotgun (WGS) entry which is preliminary data.</text>
</comment>
<evidence type="ECO:0000313" key="1">
    <source>
        <dbReference type="EMBL" id="GEP43894.1"/>
    </source>
</evidence>
<keyword evidence="2" id="KW-1185">Reference proteome</keyword>
<dbReference type="Gene3D" id="3.30.70.100">
    <property type="match status" value="1"/>
</dbReference>
<sequence>MIKAALFVRLEAKPGKEKEVEDFILGGLPIVEEEPATTAWFGIRLGPSTFGIFDAFPDDAGREAHLAGKVAAALMAKAGELFARPPSIEKADVLAAKLPG</sequence>
<reference evidence="1 2" key="1">
    <citation type="submission" date="2019-07" db="EMBL/GenBank/DDBJ databases">
        <title>Whole genome shotgun sequence of Brevifollis gellanilyticus NBRC 108608.</title>
        <authorList>
            <person name="Hosoyama A."/>
            <person name="Uohara A."/>
            <person name="Ohji S."/>
            <person name="Ichikawa N."/>
        </authorList>
    </citation>
    <scope>NUCLEOTIDE SEQUENCE [LARGE SCALE GENOMIC DNA]</scope>
    <source>
        <strain evidence="1 2">NBRC 108608</strain>
    </source>
</reference>